<dbReference type="EMBL" id="BSDC01000001">
    <property type="protein sequence ID" value="GLH65913.1"/>
    <property type="molecule type" value="Genomic_DNA"/>
</dbReference>
<keyword evidence="1" id="KW-1133">Transmembrane helix</keyword>
<evidence type="ECO:0000313" key="3">
    <source>
        <dbReference type="EMBL" id="GLH65913.1"/>
    </source>
</evidence>
<dbReference type="Pfam" id="PF13796">
    <property type="entry name" value="Sensor"/>
    <property type="match status" value="1"/>
</dbReference>
<dbReference type="Proteomes" id="UP001165044">
    <property type="component" value="Unassembled WGS sequence"/>
</dbReference>
<name>A0ABQ5PU75_9BACT</name>
<accession>A0ABQ5PU75</accession>
<feature type="transmembrane region" description="Helical" evidence="1">
    <location>
        <begin position="117"/>
        <end position="145"/>
    </location>
</feature>
<comment type="caution">
    <text evidence="3">The sequence shown here is derived from an EMBL/GenBank/DDBJ whole genome shotgun (WGS) entry which is preliminary data.</text>
</comment>
<protein>
    <recommendedName>
        <fullName evidence="2">Putative sensor domain-containing protein</fullName>
    </recommendedName>
</protein>
<feature type="transmembrane region" description="Helical" evidence="1">
    <location>
        <begin position="175"/>
        <end position="198"/>
    </location>
</feature>
<dbReference type="InterPro" id="IPR025828">
    <property type="entry name" value="Put_sensor_dom"/>
</dbReference>
<evidence type="ECO:0000256" key="1">
    <source>
        <dbReference type="SAM" id="Phobius"/>
    </source>
</evidence>
<keyword evidence="4" id="KW-1185">Reference proteome</keyword>
<proteinExistence type="predicted"/>
<reference evidence="3" key="1">
    <citation type="journal article" date="2023" name="Antonie Van Leeuwenhoek">
        <title>Mesoterricola silvestris gen. nov., sp. nov., Mesoterricola sediminis sp. nov., Geothrix oryzae sp. nov., Geothrix edaphica sp. nov., Geothrix rubra sp. nov., and Geothrix limicola sp. nov., six novel members of Acidobacteriota isolated from soils.</title>
        <authorList>
            <person name="Itoh H."/>
            <person name="Sugisawa Y."/>
            <person name="Mise K."/>
            <person name="Xu Z."/>
            <person name="Kuniyasu M."/>
            <person name="Ushijima N."/>
            <person name="Kawano K."/>
            <person name="Kobayashi E."/>
            <person name="Shiratori Y."/>
            <person name="Masuda Y."/>
            <person name="Senoo K."/>
        </authorList>
    </citation>
    <scope>NUCLEOTIDE SEQUENCE</scope>
    <source>
        <strain evidence="3">Red802</strain>
    </source>
</reference>
<evidence type="ECO:0000313" key="4">
    <source>
        <dbReference type="Proteomes" id="UP001165044"/>
    </source>
</evidence>
<evidence type="ECO:0000259" key="2">
    <source>
        <dbReference type="Pfam" id="PF13796"/>
    </source>
</evidence>
<keyword evidence="1" id="KW-0812">Transmembrane</keyword>
<keyword evidence="1" id="KW-0472">Membrane</keyword>
<feature type="domain" description="Putative sensor" evidence="2">
    <location>
        <begin position="26"/>
        <end position="210"/>
    </location>
</feature>
<sequence>MPLLSPPHPGFFEVLATRRAYTTLLYLLCSMVTGILTFTYAVTGLSLSLGLAILIIGLPVAAAFLAGTRLLSVAEVHLLKALVGAEGSEAPTLLPAGEGWLARLKALVTDRRTWTSLLYFLLLLPLGIAYFTLLVTLLTTGLALLAVPVLRLLHLGASFTGDLGGVAWVTAHPGLAVALCGLAGLALLPLTFHLALLLGRFQVWLARHLLIRA</sequence>
<feature type="transmembrane region" description="Helical" evidence="1">
    <location>
        <begin position="20"/>
        <end position="42"/>
    </location>
</feature>
<organism evidence="3 4">
    <name type="scientific">Geothrix edaphica</name>
    <dbReference type="NCBI Taxonomy" id="2927976"/>
    <lineage>
        <taxon>Bacteria</taxon>
        <taxon>Pseudomonadati</taxon>
        <taxon>Acidobacteriota</taxon>
        <taxon>Holophagae</taxon>
        <taxon>Holophagales</taxon>
        <taxon>Holophagaceae</taxon>
        <taxon>Geothrix</taxon>
    </lineage>
</organism>
<gene>
    <name evidence="3" type="ORF">GETHED_02770</name>
</gene>
<feature type="transmembrane region" description="Helical" evidence="1">
    <location>
        <begin position="49"/>
        <end position="71"/>
    </location>
</feature>
<dbReference type="RefSeq" id="WP_285606004.1">
    <property type="nucleotide sequence ID" value="NZ_BSDC01000001.1"/>
</dbReference>